<organism evidence="2 3">
    <name type="scientific">Seongchinamella unica</name>
    <dbReference type="NCBI Taxonomy" id="2547392"/>
    <lineage>
        <taxon>Bacteria</taxon>
        <taxon>Pseudomonadati</taxon>
        <taxon>Pseudomonadota</taxon>
        <taxon>Gammaproteobacteria</taxon>
        <taxon>Cellvibrionales</taxon>
        <taxon>Halieaceae</taxon>
        <taxon>Seongchinamella</taxon>
    </lineage>
</organism>
<evidence type="ECO:0000256" key="1">
    <source>
        <dbReference type="SAM" id="SignalP"/>
    </source>
</evidence>
<feature type="signal peptide" evidence="1">
    <location>
        <begin position="1"/>
        <end position="25"/>
    </location>
</feature>
<protein>
    <recommendedName>
        <fullName evidence="4">Peptidoglycan-binding protein CsiV</fullName>
    </recommendedName>
</protein>
<dbReference type="Proteomes" id="UP000295554">
    <property type="component" value="Unassembled WGS sequence"/>
</dbReference>
<dbReference type="OrthoDB" id="5566524at2"/>
<keyword evidence="3" id="KW-1185">Reference proteome</keyword>
<dbReference type="AlphaFoldDB" id="A0A4R5LSV9"/>
<comment type="caution">
    <text evidence="2">The sequence shown here is derived from an EMBL/GenBank/DDBJ whole genome shotgun (WGS) entry which is preliminary data.</text>
</comment>
<dbReference type="InterPro" id="IPR021241">
    <property type="entry name" value="CsiV"/>
</dbReference>
<gene>
    <name evidence="2" type="ORF">E2F43_11020</name>
</gene>
<sequence length="347" mass="38617">MPTLKSLPISCLGLLVAFIAPTALAQEERWYQVELLIFSHESGANDEQWEPLPELAYPSAGRFLVYPEQVAARAGEHQGISEVDEFGRQFLRPDPEQLTATEDATPDIPLRDAPLPVTDVTDAVPEDSSENIETDLEPALPLTPTPFIALPLRSAEFYGKAAYMQRSGNYKTLFHETWVQPVREKGDALPLIIDRSGDSGDWPRLQGSVTLHIARYLHLETNLWLNTTGGYLPGDWQMPPPPLGPVSLIVEEPDPAWGDDPLPETGLPTEAVDEQVLPEDEVLVEETGPVYPWRHAVLMQQSRKMRSKEVHYLDHPLLGVVIKLMPLDEEQLQAMADAEFSEAEPGP</sequence>
<feature type="chain" id="PRO_5020900014" description="Peptidoglycan-binding protein CsiV" evidence="1">
    <location>
        <begin position="26"/>
        <end position="347"/>
    </location>
</feature>
<evidence type="ECO:0000313" key="3">
    <source>
        <dbReference type="Proteomes" id="UP000295554"/>
    </source>
</evidence>
<proteinExistence type="predicted"/>
<dbReference type="Pfam" id="PF10972">
    <property type="entry name" value="CsiV"/>
    <property type="match status" value="1"/>
</dbReference>
<reference evidence="2 3" key="1">
    <citation type="submission" date="2019-03" db="EMBL/GenBank/DDBJ databases">
        <title>Seongchinamella monodicae gen. nov., sp. nov., a novel member of the Gammaproteobacteria isolated from a tidal mudflat of beach.</title>
        <authorList>
            <person name="Yang H.G."/>
            <person name="Kang J.W."/>
            <person name="Lee S.D."/>
        </authorList>
    </citation>
    <scope>NUCLEOTIDE SEQUENCE [LARGE SCALE GENOMIC DNA]</scope>
    <source>
        <strain evidence="2 3">GH4-78</strain>
    </source>
</reference>
<accession>A0A4R5LSV9</accession>
<name>A0A4R5LSV9_9GAMM</name>
<evidence type="ECO:0000313" key="2">
    <source>
        <dbReference type="EMBL" id="TDG14013.1"/>
    </source>
</evidence>
<evidence type="ECO:0008006" key="4">
    <source>
        <dbReference type="Google" id="ProtNLM"/>
    </source>
</evidence>
<dbReference type="RefSeq" id="WP_133212557.1">
    <property type="nucleotide sequence ID" value="NZ_SMSE01000002.1"/>
</dbReference>
<keyword evidence="1" id="KW-0732">Signal</keyword>
<dbReference type="EMBL" id="SMSE01000002">
    <property type="protein sequence ID" value="TDG14013.1"/>
    <property type="molecule type" value="Genomic_DNA"/>
</dbReference>